<keyword evidence="6" id="KW-0520">NAD</keyword>
<dbReference type="InterPro" id="IPR045306">
    <property type="entry name" value="SDH-like"/>
</dbReference>
<evidence type="ECO:0000313" key="10">
    <source>
        <dbReference type="Proteomes" id="UP000032633"/>
    </source>
</evidence>
<comment type="cofactor">
    <cofactor evidence="1 7">
        <name>Zn(2+)</name>
        <dbReference type="ChEBI" id="CHEBI:29105"/>
    </cofactor>
</comment>
<accession>A0A0D5NID1</accession>
<keyword evidence="5" id="KW-0560">Oxidoreductase</keyword>
<gene>
    <name evidence="9" type="ORF">VN24_08855</name>
</gene>
<dbReference type="PANTHER" id="PTHR43161:SF9">
    <property type="entry name" value="SORBITOL DEHYDROGENASE"/>
    <property type="match status" value="1"/>
</dbReference>
<dbReference type="Pfam" id="PF08240">
    <property type="entry name" value="ADH_N"/>
    <property type="match status" value="1"/>
</dbReference>
<evidence type="ECO:0000256" key="7">
    <source>
        <dbReference type="RuleBase" id="RU361277"/>
    </source>
</evidence>
<sequence length="372" mass="39897">MSTINVPQTMKAAVMHGTREIRIEELPVPQIAPDEVLIKVMAVGICGSDLHYYTHGRIGKYVVEKPIILGHECAGEISAVGANVRQFQVGDRVAVEPGVTCGTCEACKEGRYNLCPDVQFLATPPVDGAFVQYIKMRADFVFPIPDSLSYEEAALVEPFSVGIHAAARTNLQPGSTIAIMGMGPVGLMAVAAAKAYGASRIIVTDLEPVRLQAAKQLGASHVINVREQNPDEVIHSITGGRGVDVAWETAGNPKALQSALASLRRGGKLAVVGLPAQDEIPLNVPFIADNEVDIYGIFRYANTYPKGIRFLASGIVDASKLVTDKYPLEQTQEAMERALNHKSECLKVIVYPNGAPEQSAADAETERQPAGR</sequence>
<dbReference type="InterPro" id="IPR036291">
    <property type="entry name" value="NAD(P)-bd_dom_sf"/>
</dbReference>
<name>A0A0D5NID1_9BACL</name>
<evidence type="ECO:0000256" key="6">
    <source>
        <dbReference type="ARBA" id="ARBA00023027"/>
    </source>
</evidence>
<protein>
    <submittedName>
        <fullName evidence="9">Alcohol dehydrogenase</fullName>
    </submittedName>
</protein>
<reference evidence="10" key="2">
    <citation type="submission" date="2015-03" db="EMBL/GenBank/DDBJ databases">
        <title>Genome sequence of Paenibacillus beijingensis strain DSM 24997T.</title>
        <authorList>
            <person name="Kwak Y."/>
            <person name="Shin J.-H."/>
        </authorList>
    </citation>
    <scope>NUCLEOTIDE SEQUENCE [LARGE SCALE GENOMIC DNA]</scope>
    <source>
        <strain evidence="10">DSM 24997</strain>
    </source>
</reference>
<dbReference type="FunFam" id="3.40.50.720:FF:000068">
    <property type="entry name" value="Sorbitol dehydrogenase"/>
    <property type="match status" value="1"/>
</dbReference>
<dbReference type="PATRIC" id="fig|1126833.4.peg.1958"/>
<dbReference type="InterPro" id="IPR013154">
    <property type="entry name" value="ADH-like_N"/>
</dbReference>
<keyword evidence="4 7" id="KW-0862">Zinc</keyword>
<dbReference type="RefSeq" id="WP_045670101.1">
    <property type="nucleotide sequence ID" value="NZ_CP011058.1"/>
</dbReference>
<comment type="similarity">
    <text evidence="2 7">Belongs to the zinc-containing alcohol dehydrogenase family.</text>
</comment>
<dbReference type="InterPro" id="IPR020843">
    <property type="entry name" value="ER"/>
</dbReference>
<evidence type="ECO:0000256" key="3">
    <source>
        <dbReference type="ARBA" id="ARBA00022723"/>
    </source>
</evidence>
<dbReference type="Gene3D" id="3.40.50.720">
    <property type="entry name" value="NAD(P)-binding Rossmann-like Domain"/>
    <property type="match status" value="1"/>
</dbReference>
<dbReference type="InterPro" id="IPR013149">
    <property type="entry name" value="ADH-like_C"/>
</dbReference>
<dbReference type="Pfam" id="PF00107">
    <property type="entry name" value="ADH_zinc_N"/>
    <property type="match status" value="1"/>
</dbReference>
<keyword evidence="10" id="KW-1185">Reference proteome</keyword>
<keyword evidence="3 7" id="KW-0479">Metal-binding</keyword>
<dbReference type="PROSITE" id="PS00059">
    <property type="entry name" value="ADH_ZINC"/>
    <property type="match status" value="1"/>
</dbReference>
<dbReference type="Gene3D" id="3.90.180.10">
    <property type="entry name" value="Medium-chain alcohol dehydrogenases, catalytic domain"/>
    <property type="match status" value="1"/>
</dbReference>
<evidence type="ECO:0000256" key="4">
    <source>
        <dbReference type="ARBA" id="ARBA00022833"/>
    </source>
</evidence>
<proteinExistence type="inferred from homology"/>
<dbReference type="KEGG" id="pbj:VN24_08855"/>
<feature type="domain" description="Enoyl reductase (ER)" evidence="8">
    <location>
        <begin position="17"/>
        <end position="350"/>
    </location>
</feature>
<organism evidence="9 10">
    <name type="scientific">Paenibacillus beijingensis</name>
    <dbReference type="NCBI Taxonomy" id="1126833"/>
    <lineage>
        <taxon>Bacteria</taxon>
        <taxon>Bacillati</taxon>
        <taxon>Bacillota</taxon>
        <taxon>Bacilli</taxon>
        <taxon>Bacillales</taxon>
        <taxon>Paenibacillaceae</taxon>
        <taxon>Paenibacillus</taxon>
    </lineage>
</organism>
<dbReference type="GO" id="GO:0016616">
    <property type="term" value="F:oxidoreductase activity, acting on the CH-OH group of donors, NAD or NADP as acceptor"/>
    <property type="evidence" value="ECO:0007669"/>
    <property type="project" value="InterPro"/>
</dbReference>
<dbReference type="SUPFAM" id="SSF51735">
    <property type="entry name" value="NAD(P)-binding Rossmann-fold domains"/>
    <property type="match status" value="1"/>
</dbReference>
<dbReference type="CDD" id="cd05285">
    <property type="entry name" value="sorbitol_DH"/>
    <property type="match status" value="1"/>
</dbReference>
<dbReference type="Proteomes" id="UP000032633">
    <property type="component" value="Chromosome"/>
</dbReference>
<dbReference type="STRING" id="1126833.VN24_08855"/>
<dbReference type="PANTHER" id="PTHR43161">
    <property type="entry name" value="SORBITOL DEHYDROGENASE"/>
    <property type="match status" value="1"/>
</dbReference>
<evidence type="ECO:0000256" key="2">
    <source>
        <dbReference type="ARBA" id="ARBA00008072"/>
    </source>
</evidence>
<dbReference type="OrthoDB" id="9777057at2"/>
<dbReference type="GO" id="GO:0008270">
    <property type="term" value="F:zinc ion binding"/>
    <property type="evidence" value="ECO:0007669"/>
    <property type="project" value="InterPro"/>
</dbReference>
<dbReference type="InterPro" id="IPR002328">
    <property type="entry name" value="ADH_Zn_CS"/>
</dbReference>
<dbReference type="EMBL" id="CP011058">
    <property type="protein sequence ID" value="AJY74668.1"/>
    <property type="molecule type" value="Genomic_DNA"/>
</dbReference>
<dbReference type="AlphaFoldDB" id="A0A0D5NID1"/>
<evidence type="ECO:0000256" key="5">
    <source>
        <dbReference type="ARBA" id="ARBA00023002"/>
    </source>
</evidence>
<evidence type="ECO:0000259" key="8">
    <source>
        <dbReference type="SMART" id="SM00829"/>
    </source>
</evidence>
<evidence type="ECO:0000313" key="9">
    <source>
        <dbReference type="EMBL" id="AJY74668.1"/>
    </source>
</evidence>
<evidence type="ECO:0000256" key="1">
    <source>
        <dbReference type="ARBA" id="ARBA00001947"/>
    </source>
</evidence>
<dbReference type="SUPFAM" id="SSF50129">
    <property type="entry name" value="GroES-like"/>
    <property type="match status" value="1"/>
</dbReference>
<reference evidence="9 10" key="1">
    <citation type="journal article" date="2015" name="J. Biotechnol.">
        <title>Complete genome sequence of Paenibacillus beijingensis 7188(T) (=DSM 24997(T)), a novel rhizobacterium from jujube garden soil.</title>
        <authorList>
            <person name="Kwak Y."/>
            <person name="Shin J.H."/>
        </authorList>
    </citation>
    <scope>NUCLEOTIDE SEQUENCE [LARGE SCALE GENOMIC DNA]</scope>
    <source>
        <strain evidence="9 10">DSM 24997</strain>
    </source>
</reference>
<dbReference type="InterPro" id="IPR011032">
    <property type="entry name" value="GroES-like_sf"/>
</dbReference>
<dbReference type="SMART" id="SM00829">
    <property type="entry name" value="PKS_ER"/>
    <property type="match status" value="1"/>
</dbReference>
<dbReference type="HOGENOM" id="CLU_026673_11_5_9"/>